<dbReference type="Pfam" id="PF02854">
    <property type="entry name" value="MIF4G"/>
    <property type="match status" value="1"/>
</dbReference>
<feature type="compositionally biased region" description="Basic and acidic residues" evidence="4">
    <location>
        <begin position="937"/>
        <end position="949"/>
    </location>
</feature>
<reference evidence="6" key="1">
    <citation type="submission" date="2021-01" db="EMBL/GenBank/DDBJ databases">
        <authorList>
            <person name="Corre E."/>
            <person name="Pelletier E."/>
            <person name="Niang G."/>
            <person name="Scheremetjew M."/>
            <person name="Finn R."/>
            <person name="Kale V."/>
            <person name="Holt S."/>
            <person name="Cochrane G."/>
            <person name="Meng A."/>
            <person name="Brown T."/>
            <person name="Cohen L."/>
        </authorList>
    </citation>
    <scope>NUCLEOTIDE SEQUENCE</scope>
    <source>
        <strain evidence="6">CCMP3105</strain>
    </source>
</reference>
<comment type="similarity">
    <text evidence="1">Belongs to the eukaryotic initiation factor 4G family.</text>
</comment>
<evidence type="ECO:0000256" key="2">
    <source>
        <dbReference type="ARBA" id="ARBA00022540"/>
    </source>
</evidence>
<dbReference type="PANTHER" id="PTHR23253">
    <property type="entry name" value="EUKARYOTIC TRANSLATION INITIATION FACTOR 4 GAMMA"/>
    <property type="match status" value="1"/>
</dbReference>
<feature type="region of interest" description="Disordered" evidence="4">
    <location>
        <begin position="473"/>
        <end position="525"/>
    </location>
</feature>
<feature type="region of interest" description="Disordered" evidence="4">
    <location>
        <begin position="139"/>
        <end position="185"/>
    </location>
</feature>
<feature type="region of interest" description="Disordered" evidence="4">
    <location>
        <begin position="263"/>
        <end position="402"/>
    </location>
</feature>
<feature type="domain" description="MIF4G" evidence="5">
    <location>
        <begin position="701"/>
        <end position="924"/>
    </location>
</feature>
<keyword evidence="3" id="KW-0648">Protein biosynthesis</keyword>
<feature type="compositionally biased region" description="Basic and acidic residues" evidence="4">
    <location>
        <begin position="340"/>
        <end position="351"/>
    </location>
</feature>
<dbReference type="SMART" id="SM00543">
    <property type="entry name" value="MIF4G"/>
    <property type="match status" value="1"/>
</dbReference>
<feature type="compositionally biased region" description="Basic and acidic residues" evidence="4">
    <location>
        <begin position="576"/>
        <end position="610"/>
    </location>
</feature>
<dbReference type="SUPFAM" id="SSF48371">
    <property type="entry name" value="ARM repeat"/>
    <property type="match status" value="1"/>
</dbReference>
<feature type="region of interest" description="Disordered" evidence="4">
    <location>
        <begin position="86"/>
        <end position="121"/>
    </location>
</feature>
<protein>
    <recommendedName>
        <fullName evidence="5">MIF4G domain-containing protein</fullName>
    </recommendedName>
</protein>
<accession>A0A7S4T0R5</accession>
<organism evidence="6">
    <name type="scientific">Alexandrium monilatum</name>
    <dbReference type="NCBI Taxonomy" id="311494"/>
    <lineage>
        <taxon>Eukaryota</taxon>
        <taxon>Sar</taxon>
        <taxon>Alveolata</taxon>
        <taxon>Dinophyceae</taxon>
        <taxon>Gonyaulacales</taxon>
        <taxon>Pyrocystaceae</taxon>
        <taxon>Alexandrium</taxon>
    </lineage>
</organism>
<evidence type="ECO:0000313" key="6">
    <source>
        <dbReference type="EMBL" id="CAE4661067.1"/>
    </source>
</evidence>
<proteinExistence type="inferred from homology"/>
<feature type="compositionally biased region" description="Low complexity" evidence="4">
    <location>
        <begin position="559"/>
        <end position="575"/>
    </location>
</feature>
<gene>
    <name evidence="6" type="ORF">AMON00008_LOCUS59859</name>
</gene>
<evidence type="ECO:0000256" key="3">
    <source>
        <dbReference type="ARBA" id="ARBA00022917"/>
    </source>
</evidence>
<feature type="region of interest" description="Disordered" evidence="4">
    <location>
        <begin position="937"/>
        <end position="960"/>
    </location>
</feature>
<dbReference type="InterPro" id="IPR003890">
    <property type="entry name" value="MIF4G-like_typ-3"/>
</dbReference>
<dbReference type="GO" id="GO:0016281">
    <property type="term" value="C:eukaryotic translation initiation factor 4F complex"/>
    <property type="evidence" value="ECO:0007669"/>
    <property type="project" value="TreeGrafter"/>
</dbReference>
<dbReference type="AlphaFoldDB" id="A0A7S4T0R5"/>
<feature type="compositionally biased region" description="Low complexity" evidence="4">
    <location>
        <begin position="91"/>
        <end position="108"/>
    </location>
</feature>
<feature type="compositionally biased region" description="Basic and acidic residues" evidence="4">
    <location>
        <begin position="315"/>
        <end position="324"/>
    </location>
</feature>
<evidence type="ECO:0000256" key="1">
    <source>
        <dbReference type="ARBA" id="ARBA00005775"/>
    </source>
</evidence>
<name>A0A7S4T0R5_9DINO</name>
<dbReference type="PANTHER" id="PTHR23253:SF9">
    <property type="entry name" value="EUKARYOTIC TRANSLATION INITIATION FACTOR 4 GAMMA 2"/>
    <property type="match status" value="1"/>
</dbReference>
<dbReference type="EMBL" id="HBNR01083599">
    <property type="protein sequence ID" value="CAE4661067.1"/>
    <property type="molecule type" value="Transcribed_RNA"/>
</dbReference>
<dbReference type="GO" id="GO:0003743">
    <property type="term" value="F:translation initiation factor activity"/>
    <property type="evidence" value="ECO:0007669"/>
    <property type="project" value="UniProtKB-KW"/>
</dbReference>
<feature type="compositionally biased region" description="Polar residues" evidence="4">
    <location>
        <begin position="615"/>
        <end position="636"/>
    </location>
</feature>
<evidence type="ECO:0000259" key="5">
    <source>
        <dbReference type="SMART" id="SM00543"/>
    </source>
</evidence>
<sequence length="960" mass="100566">MSEWPQPQLLAAPAGQPMQMPPGYVMCMVPVMMGPGQGSMAPMQTALFAQPTLQEAPQASAGGAVGMWPLLPGAAMLQGQPVLMSSTSQDAAVPRPAAQNAAPAAQPPRRGRRASRGSWRGHRMESLLTLPGFESFAAAADDGAGHDGSPQPQPDGGAASSGSTMPGPLDADAAREGNQNTPEQQKELPRLLGMPNLQPAKAASLKASSLATLNALNMEIGEKALRMINDQYQKDLAAAPPKTQLSRLEEAVLCTKQSSVKTLHRTTVKERHGAVRPGEPPGPAEDLGMAQPAPGRPDEEPADAGPTLAEPPASEWKDVEEPADARSAPTEPPPAAEQPAGKERAPERPRLDWSSFPNGPPPWRRKGALAAASAAAAGAGDAEDKGSAAASRQPLPGPCGPTMCAEAFKLPAGAPLDLHSGTASAGSSAWGLSSSSASVLSRDVEGGRGVPAAHAVPGCTSSPSCLLQQGLSRAAEVTRAEEPSGSTSHAGTLERGSHGQDATRGACEARGQAWQQRPAFDDARGRRAARIINRRISRSGALIPDLGPSAGAPGSRNSTAAAAAGAETAGEANKAGGKEEVCSRATTREEVEVPVRSEQRAEFHPSKLDAVEPASTGTGSNPSIASSIVSTPQIGTPSGEPRTPPSRTDLSEHQEVMGQSITQEDALRSLSELVEGHSSHEAYRGPLSSTADVVAREEELRRLVQGLLNKACPENAARLARHLASDAAPQSGEELVLVIGLVTKKAVAEPQYADTYADLVCSLVSKIPAFPSASGGRPVTLKSALLNIVQSEYNSIPATMDGRQMGPEWLQQKARFIAIMHFIGKLFLRRLLPAKIIVAILEERLGRRRSSGPPPEEHVVECVCELLLAIGQALESMPVGGDALSRVCEWLRELAGQSRGDGGPVYSKRIRFVMQGVIDARAMGWAKNSFKEVAKTKEEVRLDQERELSARASRRYGPSA</sequence>
<dbReference type="Gene3D" id="1.25.40.180">
    <property type="match status" value="1"/>
</dbReference>
<dbReference type="InterPro" id="IPR016024">
    <property type="entry name" value="ARM-type_fold"/>
</dbReference>
<dbReference type="GO" id="GO:0003729">
    <property type="term" value="F:mRNA binding"/>
    <property type="evidence" value="ECO:0007669"/>
    <property type="project" value="TreeGrafter"/>
</dbReference>
<evidence type="ECO:0000256" key="4">
    <source>
        <dbReference type="SAM" id="MobiDB-lite"/>
    </source>
</evidence>
<feature type="compositionally biased region" description="Low complexity" evidence="4">
    <location>
        <begin position="368"/>
        <end position="380"/>
    </location>
</feature>
<feature type="region of interest" description="Disordered" evidence="4">
    <location>
        <begin position="541"/>
        <end position="649"/>
    </location>
</feature>
<feature type="compositionally biased region" description="Basic residues" evidence="4">
    <location>
        <begin position="109"/>
        <end position="121"/>
    </location>
</feature>
<keyword evidence="2" id="KW-0396">Initiation factor</keyword>